<sequence>MFVPADYSQCRCCDECIFYRELDQSCVEDEYSFDTEEFLPTTTIDFRAGCNPYWGHPEQEFRALRCDKILRRCVPVTIPQLPNETLNIRRSFRYEATTNEDCPISCRGYECRAGLVKEKDCVLGGFLPDKEQCNCCGRCSVYHQLNEKCAEFKKTYQKVNNTVEIEVSSPLVFENTTNCSPMYFLMYTM</sequence>
<proteinExistence type="predicted"/>
<name>A0A2W1B298_HELAM</name>
<organism evidence="1 2">
    <name type="scientific">Helicoverpa armigera</name>
    <name type="common">Cotton bollworm</name>
    <name type="synonym">Heliothis armigera</name>
    <dbReference type="NCBI Taxonomy" id="29058"/>
    <lineage>
        <taxon>Eukaryota</taxon>
        <taxon>Metazoa</taxon>
        <taxon>Ecdysozoa</taxon>
        <taxon>Arthropoda</taxon>
        <taxon>Hexapoda</taxon>
        <taxon>Insecta</taxon>
        <taxon>Pterygota</taxon>
        <taxon>Neoptera</taxon>
        <taxon>Endopterygota</taxon>
        <taxon>Lepidoptera</taxon>
        <taxon>Glossata</taxon>
        <taxon>Ditrysia</taxon>
        <taxon>Noctuoidea</taxon>
        <taxon>Noctuidae</taxon>
        <taxon>Heliothinae</taxon>
        <taxon>Helicoverpa</taxon>
    </lineage>
</organism>
<accession>A0A2W1B298</accession>
<evidence type="ECO:0000313" key="2">
    <source>
        <dbReference type="Proteomes" id="UP000249218"/>
    </source>
</evidence>
<dbReference type="EMBL" id="KZ150433">
    <property type="protein sequence ID" value="PZC70889.1"/>
    <property type="molecule type" value="Genomic_DNA"/>
</dbReference>
<keyword evidence="2" id="KW-1185">Reference proteome</keyword>
<dbReference type="AlphaFoldDB" id="A0A2W1B298"/>
<reference evidence="1 2" key="1">
    <citation type="journal article" date="2017" name="BMC Biol.">
        <title>Genomic innovations, transcriptional plasticity and gene loss underlying the evolution and divergence of two highly polyphagous and invasive Helicoverpa pest species.</title>
        <authorList>
            <person name="Pearce S.L."/>
            <person name="Clarke D.F."/>
            <person name="East P.D."/>
            <person name="Elfekih S."/>
            <person name="Gordon K.H."/>
            <person name="Jermiin L.S."/>
            <person name="McGaughran A."/>
            <person name="Oakeshott J.G."/>
            <person name="Papanikolaou A."/>
            <person name="Perera O.P."/>
            <person name="Rane R.V."/>
            <person name="Richards S."/>
            <person name="Tay W.T."/>
            <person name="Walsh T.K."/>
            <person name="Anderson A."/>
            <person name="Anderson C.J."/>
            <person name="Asgari S."/>
            <person name="Board P.G."/>
            <person name="Bretschneider A."/>
            <person name="Campbell P.M."/>
            <person name="Chertemps T."/>
            <person name="Christeller J.T."/>
            <person name="Coppin C.W."/>
            <person name="Downes S.J."/>
            <person name="Duan G."/>
            <person name="Farnsworth C.A."/>
            <person name="Good R.T."/>
            <person name="Han L.B."/>
            <person name="Han Y.C."/>
            <person name="Hatje K."/>
            <person name="Horne I."/>
            <person name="Huang Y.P."/>
            <person name="Hughes D.S."/>
            <person name="Jacquin-Joly E."/>
            <person name="James W."/>
            <person name="Jhangiani S."/>
            <person name="Kollmar M."/>
            <person name="Kuwar S.S."/>
            <person name="Li S."/>
            <person name="Liu N.Y."/>
            <person name="Maibeche M.T."/>
            <person name="Miller J.R."/>
            <person name="Montagne N."/>
            <person name="Perry T."/>
            <person name="Qu J."/>
            <person name="Song S.V."/>
            <person name="Sutton G.G."/>
            <person name="Vogel H."/>
            <person name="Walenz B.P."/>
            <person name="Xu W."/>
            <person name="Zhang H.J."/>
            <person name="Zou Z."/>
            <person name="Batterham P."/>
            <person name="Edwards O.R."/>
            <person name="Feyereisen R."/>
            <person name="Gibbs R.A."/>
            <person name="Heckel D.G."/>
            <person name="McGrath A."/>
            <person name="Robin C."/>
            <person name="Scherer S.E."/>
            <person name="Worley K.C."/>
            <person name="Wu Y.D."/>
        </authorList>
    </citation>
    <scope>NUCLEOTIDE SEQUENCE [LARGE SCALE GENOMIC DNA]</scope>
    <source>
        <strain evidence="1">Harm_GR_Male_#8</strain>
        <tissue evidence="1">Whole organism</tissue>
    </source>
</reference>
<evidence type="ECO:0000313" key="1">
    <source>
        <dbReference type="EMBL" id="PZC70889.1"/>
    </source>
</evidence>
<dbReference type="Proteomes" id="UP000249218">
    <property type="component" value="Unassembled WGS sequence"/>
</dbReference>
<protein>
    <submittedName>
        <fullName evidence="1">Uncharacterized protein</fullName>
    </submittedName>
</protein>
<gene>
    <name evidence="1" type="primary">HaOG214682</name>
    <name evidence="1" type="ORF">B5X24_HaOG214682</name>
</gene>
<dbReference type="OrthoDB" id="7460443at2759"/>